<organism evidence="1 2">
    <name type="scientific">Rhododendron molle</name>
    <name type="common">Chinese azalea</name>
    <name type="synonym">Azalea mollis</name>
    <dbReference type="NCBI Taxonomy" id="49168"/>
    <lineage>
        <taxon>Eukaryota</taxon>
        <taxon>Viridiplantae</taxon>
        <taxon>Streptophyta</taxon>
        <taxon>Embryophyta</taxon>
        <taxon>Tracheophyta</taxon>
        <taxon>Spermatophyta</taxon>
        <taxon>Magnoliopsida</taxon>
        <taxon>eudicotyledons</taxon>
        <taxon>Gunneridae</taxon>
        <taxon>Pentapetalae</taxon>
        <taxon>asterids</taxon>
        <taxon>Ericales</taxon>
        <taxon>Ericaceae</taxon>
        <taxon>Ericoideae</taxon>
        <taxon>Rhodoreae</taxon>
        <taxon>Rhododendron</taxon>
    </lineage>
</organism>
<reference evidence="1" key="1">
    <citation type="submission" date="2022-02" db="EMBL/GenBank/DDBJ databases">
        <title>Plant Genome Project.</title>
        <authorList>
            <person name="Zhang R.-G."/>
        </authorList>
    </citation>
    <scope>NUCLEOTIDE SEQUENCE</scope>
    <source>
        <strain evidence="1">AT1</strain>
    </source>
</reference>
<gene>
    <name evidence="1" type="ORF">RHMOL_Rhmol11G0071300</name>
</gene>
<accession>A0ACC0LQI1</accession>
<sequence length="110" mass="12828">MEVLRAFHHMKPPEFDGESSDLLMTDHWLAQVRKIFNALRLIENDLRVSIVAIQLIGEANEWWESVLGGRRDARRGARAVSRTNEPDEENLTWAEFEELFCRHPILDCPD</sequence>
<protein>
    <submittedName>
        <fullName evidence="1">Uncharacterized protein</fullName>
    </submittedName>
</protein>
<dbReference type="Proteomes" id="UP001062846">
    <property type="component" value="Chromosome 11"/>
</dbReference>
<dbReference type="EMBL" id="CM046398">
    <property type="protein sequence ID" value="KAI8530592.1"/>
    <property type="molecule type" value="Genomic_DNA"/>
</dbReference>
<evidence type="ECO:0000313" key="1">
    <source>
        <dbReference type="EMBL" id="KAI8530592.1"/>
    </source>
</evidence>
<comment type="caution">
    <text evidence="1">The sequence shown here is derived from an EMBL/GenBank/DDBJ whole genome shotgun (WGS) entry which is preliminary data.</text>
</comment>
<name>A0ACC0LQI1_RHOML</name>
<evidence type="ECO:0000313" key="2">
    <source>
        <dbReference type="Proteomes" id="UP001062846"/>
    </source>
</evidence>
<keyword evidence="2" id="KW-1185">Reference proteome</keyword>
<proteinExistence type="predicted"/>